<evidence type="ECO:0000259" key="11">
    <source>
        <dbReference type="PROSITE" id="PS50939"/>
    </source>
</evidence>
<keyword evidence="6 8" id="KW-1133">Transmembrane helix</keyword>
<feature type="domain" description="DOMON" evidence="10">
    <location>
        <begin position="45"/>
        <end position="161"/>
    </location>
</feature>
<dbReference type="SMART" id="SM00664">
    <property type="entry name" value="DoH"/>
    <property type="match status" value="1"/>
</dbReference>
<dbReference type="Gene3D" id="1.20.120.1770">
    <property type="match status" value="1"/>
</dbReference>
<feature type="signal peptide" evidence="9">
    <location>
        <begin position="1"/>
        <end position="21"/>
    </location>
</feature>
<dbReference type="AlphaFoldDB" id="A0A8W8J8S9"/>
<evidence type="ECO:0000256" key="4">
    <source>
        <dbReference type="ARBA" id="ARBA00022729"/>
    </source>
</evidence>
<evidence type="ECO:0000256" key="1">
    <source>
        <dbReference type="ARBA" id="ARBA00004370"/>
    </source>
</evidence>
<dbReference type="GO" id="GO:0016020">
    <property type="term" value="C:membrane"/>
    <property type="evidence" value="ECO:0007669"/>
    <property type="project" value="UniProtKB-SubCell"/>
</dbReference>
<evidence type="ECO:0000256" key="3">
    <source>
        <dbReference type="ARBA" id="ARBA00022692"/>
    </source>
</evidence>
<dbReference type="PROSITE" id="PS50836">
    <property type="entry name" value="DOMON"/>
    <property type="match status" value="1"/>
</dbReference>
<feature type="transmembrane region" description="Helical" evidence="8">
    <location>
        <begin position="410"/>
        <end position="433"/>
    </location>
</feature>
<dbReference type="Pfam" id="PF03351">
    <property type="entry name" value="DOMON"/>
    <property type="match status" value="1"/>
</dbReference>
<dbReference type="OMA" id="PPICADN"/>
<dbReference type="PANTHER" id="PTHR23130:SF171">
    <property type="entry name" value="OS01G0895300 PROTEIN"/>
    <property type="match status" value="1"/>
</dbReference>
<dbReference type="EnsemblMetazoa" id="G17210.4">
    <property type="protein sequence ID" value="G17210.4:cds"/>
    <property type="gene ID" value="G17210"/>
</dbReference>
<dbReference type="InterPro" id="IPR006593">
    <property type="entry name" value="Cyt_b561/ferric_Rdtase_TM"/>
</dbReference>
<feature type="transmembrane region" description="Helical" evidence="8">
    <location>
        <begin position="247"/>
        <end position="267"/>
    </location>
</feature>
<dbReference type="Pfam" id="PF03188">
    <property type="entry name" value="Cytochrom_B561"/>
    <property type="match status" value="1"/>
</dbReference>
<feature type="transmembrane region" description="Helical" evidence="8">
    <location>
        <begin position="350"/>
        <end position="369"/>
    </location>
</feature>
<evidence type="ECO:0000259" key="10">
    <source>
        <dbReference type="PROSITE" id="PS50836"/>
    </source>
</evidence>
<evidence type="ECO:0000256" key="2">
    <source>
        <dbReference type="ARBA" id="ARBA00022448"/>
    </source>
</evidence>
<dbReference type="InterPro" id="IPR005018">
    <property type="entry name" value="DOMON_domain"/>
</dbReference>
<reference evidence="12" key="1">
    <citation type="submission" date="2022-08" db="UniProtKB">
        <authorList>
            <consortium name="EnsemblMetazoa"/>
        </authorList>
    </citation>
    <scope>IDENTIFICATION</scope>
    <source>
        <strain evidence="12">05x7-T-G4-1.051#20</strain>
    </source>
</reference>
<dbReference type="SMART" id="SM00665">
    <property type="entry name" value="B561"/>
    <property type="match status" value="1"/>
</dbReference>
<comment type="subcellular location">
    <subcellularLocation>
        <location evidence="1">Membrane</location>
    </subcellularLocation>
</comment>
<accession>A0A8W8J8S9</accession>
<proteinExistence type="predicted"/>
<evidence type="ECO:0000256" key="7">
    <source>
        <dbReference type="ARBA" id="ARBA00023136"/>
    </source>
</evidence>
<keyword evidence="3 8" id="KW-0812">Transmembrane</keyword>
<feature type="transmembrane region" description="Helical" evidence="8">
    <location>
        <begin position="205"/>
        <end position="226"/>
    </location>
</feature>
<sequence length="440" mass="49248">MTSRDVLKITIAVLCIGAIQAFTADSTCGVSKGCFKSYECSSGDCSYLVTWYRSGDQMKFEFTSTITGSSKYLSFGLSDDDDMGDDSTMTCKYESGSVSVEGGYNVEETYTILSNPLEKITNIVTSATGSIFKCSFDRQINSTNPKIFDLNTKWYLFIAEGFITDGILQEHYASHPPKTEDVVDMFAFEVFIGGKMNEKTAKLHGLIMVLAWMVFSSVGMTIARFFKSEWSDKTILGQKVWFQVHRACMVLVLALTVVSFFIIILSAEGYRDNLEASDKKHLNSHPILGIIVLILTCINPIMTFFRCSPDDSRRKIFNWAHFGVGVSSHILAVITIIFGLQLTKSGVKIGATYVVYVYIAVFVVFEVIFEIIKMRERNQVDDTKYEMRIIEGEEKKQMSGETQKFSRIRFFLLIGQLVALGVLALAVIVYILLDIGAKGH</sequence>
<evidence type="ECO:0000313" key="13">
    <source>
        <dbReference type="Proteomes" id="UP000005408"/>
    </source>
</evidence>
<dbReference type="EnsemblMetazoa" id="G17210.6">
    <property type="protein sequence ID" value="G17210.6:cds"/>
    <property type="gene ID" value="G17210"/>
</dbReference>
<dbReference type="Proteomes" id="UP000005408">
    <property type="component" value="Unassembled WGS sequence"/>
</dbReference>
<feature type="domain" description="Cytochrome b561" evidence="11">
    <location>
        <begin position="172"/>
        <end position="378"/>
    </location>
</feature>
<name>A0A8W8J8S9_MAGGI</name>
<dbReference type="PANTHER" id="PTHR23130">
    <property type="entry name" value="CYTOCHROME B561 AND DOMON DOMAIN-CONTAINING PROTEIN"/>
    <property type="match status" value="1"/>
</dbReference>
<protein>
    <recommendedName>
        <fullName evidence="14">Ferric-chelate reductase 1</fullName>
    </recommendedName>
</protein>
<evidence type="ECO:0000313" key="12">
    <source>
        <dbReference type="EnsemblMetazoa" id="G17210.4:cds"/>
    </source>
</evidence>
<keyword evidence="13" id="KW-1185">Reference proteome</keyword>
<dbReference type="PROSITE" id="PS50939">
    <property type="entry name" value="CYTOCHROME_B561"/>
    <property type="match status" value="1"/>
</dbReference>
<feature type="transmembrane region" description="Helical" evidence="8">
    <location>
        <begin position="317"/>
        <end position="338"/>
    </location>
</feature>
<organism evidence="12 13">
    <name type="scientific">Magallana gigas</name>
    <name type="common">Pacific oyster</name>
    <name type="synonym">Crassostrea gigas</name>
    <dbReference type="NCBI Taxonomy" id="29159"/>
    <lineage>
        <taxon>Eukaryota</taxon>
        <taxon>Metazoa</taxon>
        <taxon>Spiralia</taxon>
        <taxon>Lophotrochozoa</taxon>
        <taxon>Mollusca</taxon>
        <taxon>Bivalvia</taxon>
        <taxon>Autobranchia</taxon>
        <taxon>Pteriomorphia</taxon>
        <taxon>Ostreida</taxon>
        <taxon>Ostreoidea</taxon>
        <taxon>Ostreidae</taxon>
        <taxon>Magallana</taxon>
    </lineage>
</organism>
<evidence type="ECO:0000256" key="5">
    <source>
        <dbReference type="ARBA" id="ARBA00022982"/>
    </source>
</evidence>
<evidence type="ECO:0000256" key="9">
    <source>
        <dbReference type="SAM" id="SignalP"/>
    </source>
</evidence>
<evidence type="ECO:0000256" key="6">
    <source>
        <dbReference type="ARBA" id="ARBA00022989"/>
    </source>
</evidence>
<keyword evidence="5" id="KW-0249">Electron transport</keyword>
<dbReference type="CDD" id="cd08760">
    <property type="entry name" value="Cyt_b561_FRRS1_like"/>
    <property type="match status" value="1"/>
</dbReference>
<dbReference type="OrthoDB" id="2419613at2759"/>
<feature type="transmembrane region" description="Helical" evidence="8">
    <location>
        <begin position="287"/>
        <end position="305"/>
    </location>
</feature>
<keyword evidence="7 8" id="KW-0472">Membrane</keyword>
<evidence type="ECO:0008006" key="14">
    <source>
        <dbReference type="Google" id="ProtNLM"/>
    </source>
</evidence>
<evidence type="ECO:0000256" key="8">
    <source>
        <dbReference type="SAM" id="Phobius"/>
    </source>
</evidence>
<feature type="chain" id="PRO_5042431015" description="Ferric-chelate reductase 1" evidence="9">
    <location>
        <begin position="22"/>
        <end position="440"/>
    </location>
</feature>
<keyword evidence="4 9" id="KW-0732">Signal</keyword>
<keyword evidence="2" id="KW-0813">Transport</keyword>